<comment type="caution">
    <text evidence="1">The sequence shown here is derived from an EMBL/GenBank/DDBJ whole genome shotgun (WGS) entry which is preliminary data.</text>
</comment>
<organism evidence="1 2">
    <name type="scientific">Diphasiastrum complanatum</name>
    <name type="common">Issler's clubmoss</name>
    <name type="synonym">Lycopodium complanatum</name>
    <dbReference type="NCBI Taxonomy" id="34168"/>
    <lineage>
        <taxon>Eukaryota</taxon>
        <taxon>Viridiplantae</taxon>
        <taxon>Streptophyta</taxon>
        <taxon>Embryophyta</taxon>
        <taxon>Tracheophyta</taxon>
        <taxon>Lycopodiopsida</taxon>
        <taxon>Lycopodiales</taxon>
        <taxon>Lycopodiaceae</taxon>
        <taxon>Lycopodioideae</taxon>
        <taxon>Diphasiastrum</taxon>
    </lineage>
</organism>
<evidence type="ECO:0000313" key="1">
    <source>
        <dbReference type="EMBL" id="KAJ7560953.1"/>
    </source>
</evidence>
<evidence type="ECO:0000313" key="2">
    <source>
        <dbReference type="Proteomes" id="UP001162992"/>
    </source>
</evidence>
<keyword evidence="2" id="KW-1185">Reference proteome</keyword>
<dbReference type="Proteomes" id="UP001162992">
    <property type="component" value="Chromosome 3"/>
</dbReference>
<dbReference type="EMBL" id="CM055094">
    <property type="protein sequence ID" value="KAJ7560953.1"/>
    <property type="molecule type" value="Genomic_DNA"/>
</dbReference>
<gene>
    <name evidence="1" type="ORF">O6H91_03G007400</name>
</gene>
<protein>
    <submittedName>
        <fullName evidence="1">Uncharacterized protein</fullName>
    </submittedName>
</protein>
<name>A0ACC2E326_DIPCM</name>
<accession>A0ACC2E326</accession>
<reference evidence="2" key="1">
    <citation type="journal article" date="2024" name="Proc. Natl. Acad. Sci. U.S.A.">
        <title>Extraordinary preservation of gene collinearity over three hundred million years revealed in homosporous lycophytes.</title>
        <authorList>
            <person name="Li C."/>
            <person name="Wickell D."/>
            <person name="Kuo L.Y."/>
            <person name="Chen X."/>
            <person name="Nie B."/>
            <person name="Liao X."/>
            <person name="Peng D."/>
            <person name="Ji J."/>
            <person name="Jenkins J."/>
            <person name="Williams M."/>
            <person name="Shu S."/>
            <person name="Plott C."/>
            <person name="Barry K."/>
            <person name="Rajasekar S."/>
            <person name="Grimwood J."/>
            <person name="Han X."/>
            <person name="Sun S."/>
            <person name="Hou Z."/>
            <person name="He W."/>
            <person name="Dai G."/>
            <person name="Sun C."/>
            <person name="Schmutz J."/>
            <person name="Leebens-Mack J.H."/>
            <person name="Li F.W."/>
            <person name="Wang L."/>
        </authorList>
    </citation>
    <scope>NUCLEOTIDE SEQUENCE [LARGE SCALE GENOMIC DNA]</scope>
    <source>
        <strain evidence="2">cv. PW_Plant_1</strain>
    </source>
</reference>
<proteinExistence type="predicted"/>
<sequence length="633" mass="72057">MEGGAAAAWIVAIAGLIGLLSCLIYAFFQSLEHSNNRRGPVVYPLVGNLFQLLKNKHRIFDWATEMMQRDGSQTMRIVRPGGRQSFSTANPENIEHMLRKHFENYPKGKHFQSIMTDFIGHGIFNVDGDLWRVQRKVASYEFTTRSLRDFMLDSVKMEIQTQLIPTLTHFCESEASVDLQDLLLRFSFDNICKLAFGFDPACLHFSLPAVKLAEAFDIATSTVAGRFFCPHPLFWKVKRALNIGSERRLRKALQVVHQFAMDIIRKRRKELLESKGGNELHREHQDLLSRFMKFTTSEMEADLVKGSDPDEFLRDIVISFVLAGRDTTAAALSWFFWSLCTHPHVQERCHNEIQGILEAGLTSQDLSSQEKEEMQPEGILEAGLTSQDLSSQDKEDMQPQGILEAGLTSQDLSSQNKEHRQPQGMLEAGLISQDQSSQDKQDKQPQGILETGFTSQVQSSQEKEDKQPQATIFSYNELKQMDYLHAAISESLRLYPPVAANSKISSEDDVWPDGTIIPKNTPVSYYPYATARMESFWGKDCKEFQPERWLTADGLFVPENPYKFPVFQAGPRICLGKDMAMIQMKYVAATIIQRFRIEMVFDANVIDDLKPKYDVSLTMRMKGGFHVKVAHRL</sequence>